<organism evidence="3 4">
    <name type="scientific">Blastococcus carthaginiensis</name>
    <dbReference type="NCBI Taxonomy" id="3050034"/>
    <lineage>
        <taxon>Bacteria</taxon>
        <taxon>Bacillati</taxon>
        <taxon>Actinomycetota</taxon>
        <taxon>Actinomycetes</taxon>
        <taxon>Geodermatophilales</taxon>
        <taxon>Geodermatophilaceae</taxon>
        <taxon>Blastococcus</taxon>
    </lineage>
</organism>
<evidence type="ECO:0000313" key="3">
    <source>
        <dbReference type="EMBL" id="MDP5181595.1"/>
    </source>
</evidence>
<evidence type="ECO:0000259" key="2">
    <source>
        <dbReference type="SMART" id="SM00382"/>
    </source>
</evidence>
<dbReference type="InterPro" id="IPR003593">
    <property type="entry name" value="AAA+_ATPase"/>
</dbReference>
<feature type="region of interest" description="Disordered" evidence="1">
    <location>
        <begin position="855"/>
        <end position="876"/>
    </location>
</feature>
<gene>
    <name evidence="3" type="ORF">QOZ88_03010</name>
</gene>
<keyword evidence="3" id="KW-0547">Nucleotide-binding</keyword>
<sequence length="1029" mass="109614">MTTVARDIPAEEIRAVVDFAALSGHFDPGAALGAAPTSTTDRDRTVDLAAHLARVCDTRPGEGRGSWVIRGPERRWALERLAERTGIPAAVTWRRGAGAVDAETADLLDALEGRGDLAHDAVRARIVAGGPRRDLERIVVALDRSGPLAPAWLLLDAARAVLVRLDATDRNEILAAADFVDRDAERSQIVEWLHQPFPEPPVRALFVSGTAGMGKSTLLEEVIRSARASMRPWVVVRLDFDRGGLEVQDLTALTVELARQVAADLTGEPHALREARLRAAGAPVSDPLPAVKGELRERIPMGLLRVTAELVRTEARPVLLVLDTLEALRSRGETHPARLFDWIDQLLAAGLGPLAVLAAGRGDALGTVPGRVGRRIDLGGLDDVSADRLLAHLGVPAQGRPAARSLAQGNPLVLRLAATVVREAGTQALARARHRKGGVAAAFLYRMLLSRIADEPLRRLAHPGLVVRRINADVIAEVLAPHLGLGRIGAARAEELLAELSREHWLVEPDPVAPGFVRHRADTRRDLVQLLYDTRPARAATVDRAAAAWFAARPEPWAAVEAAYHRLQLMRRDTRAPYLDPAVLQRLGPETLAELPQVARDLVHRSRGERSVLVRGAAPGAGGPPVPGAAAELAATVERGDWLEGSSIYDRALRGRLFDARSPEADAALAFLWRSGQWSEARRLLAERDRASGDDGDLARLHPHLAAPRWEMRAEFSFDALVHRLTRDPRQAVALADVVRRGLPSELSEGALGFALWRAGSAPRNPPWRGFDAVGAAWATWLPSGTGQRGAGAGAARERLDRAGSPATTSGDPAGEALLLAALTPYAAPVVTLDRVRSAPTLERHAAAVARRLAGPGGLPVTDHPASPPGAPGPSGAIDGLSVSGLLAEWAGAAAFLLADPDLVLLARSAERWRRTMAGRWSYGAALPSARRGWSRPLDVILADRVAALESVAGPGTAAHEHLAAWSGDDRADPTPVITEIGHRRGGALTAGRAVADRGAPHAAAALLEHRMPAAFVPPLAVLLARGEI</sequence>
<dbReference type="RefSeq" id="WP_305998314.1">
    <property type="nucleotide sequence ID" value="NZ_JASNFN010000002.1"/>
</dbReference>
<dbReference type="InterPro" id="IPR027417">
    <property type="entry name" value="P-loop_NTPase"/>
</dbReference>
<protein>
    <submittedName>
        <fullName evidence="3">ATP-binding protein</fullName>
    </submittedName>
</protein>
<dbReference type="InterPro" id="IPR041664">
    <property type="entry name" value="AAA_16"/>
</dbReference>
<reference evidence="4" key="1">
    <citation type="submission" date="2023-05" db="EMBL/GenBank/DDBJ databases">
        <title>Draft genome of Pseudofrankia sp. BMG5.37.</title>
        <authorList>
            <person name="Gtari M."/>
            <person name="Ghodhbane F."/>
            <person name="Sbissi I."/>
        </authorList>
    </citation>
    <scope>NUCLEOTIDE SEQUENCE [LARGE SCALE GENOMIC DNA]</scope>
    <source>
        <strain evidence="4">BMG 814</strain>
    </source>
</reference>
<dbReference type="Pfam" id="PF13191">
    <property type="entry name" value="AAA_16"/>
    <property type="match status" value="1"/>
</dbReference>
<dbReference type="GO" id="GO:0005524">
    <property type="term" value="F:ATP binding"/>
    <property type="evidence" value="ECO:0007669"/>
    <property type="project" value="UniProtKB-KW"/>
</dbReference>
<dbReference type="EMBL" id="JASNFN010000002">
    <property type="protein sequence ID" value="MDP5181595.1"/>
    <property type="molecule type" value="Genomic_DNA"/>
</dbReference>
<dbReference type="Gene3D" id="3.40.50.300">
    <property type="entry name" value="P-loop containing nucleotide triphosphate hydrolases"/>
    <property type="match status" value="1"/>
</dbReference>
<proteinExistence type="predicted"/>
<evidence type="ECO:0000313" key="4">
    <source>
        <dbReference type="Proteomes" id="UP001233673"/>
    </source>
</evidence>
<dbReference type="Proteomes" id="UP001233673">
    <property type="component" value="Unassembled WGS sequence"/>
</dbReference>
<feature type="region of interest" description="Disordered" evidence="1">
    <location>
        <begin position="785"/>
        <end position="811"/>
    </location>
</feature>
<name>A0ABT9I7P8_9ACTN</name>
<dbReference type="SUPFAM" id="SSF52540">
    <property type="entry name" value="P-loop containing nucleoside triphosphate hydrolases"/>
    <property type="match status" value="1"/>
</dbReference>
<accession>A0ABT9I7P8</accession>
<evidence type="ECO:0000256" key="1">
    <source>
        <dbReference type="SAM" id="MobiDB-lite"/>
    </source>
</evidence>
<feature type="domain" description="AAA+ ATPase" evidence="2">
    <location>
        <begin position="201"/>
        <end position="382"/>
    </location>
</feature>
<keyword evidence="3" id="KW-0067">ATP-binding</keyword>
<dbReference type="SMART" id="SM00382">
    <property type="entry name" value="AAA"/>
    <property type="match status" value="1"/>
</dbReference>
<comment type="caution">
    <text evidence="3">The sequence shown here is derived from an EMBL/GenBank/DDBJ whole genome shotgun (WGS) entry which is preliminary data.</text>
</comment>
<keyword evidence="4" id="KW-1185">Reference proteome</keyword>